<evidence type="ECO:0000256" key="1">
    <source>
        <dbReference type="SAM" id="Phobius"/>
    </source>
</evidence>
<dbReference type="EMBL" id="FNDQ01000042">
    <property type="protein sequence ID" value="SDI01826.1"/>
    <property type="molecule type" value="Genomic_DNA"/>
</dbReference>
<dbReference type="Proteomes" id="UP000243588">
    <property type="component" value="Unassembled WGS sequence"/>
</dbReference>
<dbReference type="RefSeq" id="WP_090410518.1">
    <property type="nucleotide sequence ID" value="NZ_FNDQ01000042.1"/>
</dbReference>
<dbReference type="PANTHER" id="PTHR43027">
    <property type="entry name" value="DOXORUBICIN RESISTANCE ABC TRANSPORTER PERMEASE PROTEIN DRRC-RELATED"/>
    <property type="match status" value="1"/>
</dbReference>
<feature type="transmembrane region" description="Helical" evidence="1">
    <location>
        <begin position="129"/>
        <end position="156"/>
    </location>
</feature>
<feature type="transmembrane region" description="Helical" evidence="1">
    <location>
        <begin position="211"/>
        <end position="231"/>
    </location>
</feature>
<keyword evidence="1" id="KW-0812">Transmembrane</keyword>
<dbReference type="PANTHER" id="PTHR43027:SF2">
    <property type="entry name" value="TRANSPORT PERMEASE PROTEIN"/>
    <property type="match status" value="1"/>
</dbReference>
<feature type="transmembrane region" description="Helical" evidence="1">
    <location>
        <begin position="21"/>
        <end position="44"/>
    </location>
</feature>
<proteinExistence type="predicted"/>
<protein>
    <submittedName>
        <fullName evidence="2">ABC-2 type transport system permease protein</fullName>
    </submittedName>
</protein>
<evidence type="ECO:0000313" key="2">
    <source>
        <dbReference type="EMBL" id="SDI01826.1"/>
    </source>
</evidence>
<dbReference type="InterPro" id="IPR052902">
    <property type="entry name" value="ABC-2_transporter"/>
</dbReference>
<feature type="transmembrane region" description="Helical" evidence="1">
    <location>
        <begin position="168"/>
        <end position="191"/>
    </location>
</feature>
<name>A0A1G8H5C9_9FLAO</name>
<dbReference type="AlphaFoldDB" id="A0A1G8H5C9"/>
<dbReference type="STRING" id="702745.SAMN05421818_1427"/>
<sequence length="238" mass="28057">MRLVRTFLYSTYLDFLSFFRIKIAVFFSLVFPLMLFVIFSSIWGNENKSYVFFILTGMICLMTISEGLFSVGPVIREYHSSGMVKYLRQLPLDMLFFFMTFIVSRLIFFQFIIILLITISYLVFRVNAIPFYGSIFMGSILGFFLFSFLGLCVSFLSKKSSGRTLSNIVYFILIFVSDIFYSISYEGRIINNFNSFLPVNDIVYLMRGEDYRLYIILIWLIGLIVIFRMLFQKIRFGR</sequence>
<feature type="transmembrane region" description="Helical" evidence="1">
    <location>
        <begin position="95"/>
        <end position="123"/>
    </location>
</feature>
<evidence type="ECO:0000313" key="3">
    <source>
        <dbReference type="Proteomes" id="UP000243588"/>
    </source>
</evidence>
<keyword evidence="1" id="KW-1133">Transmembrane helix</keyword>
<gene>
    <name evidence="2" type="ORF">SAMN05421818_1427</name>
</gene>
<accession>A0A1G8H5C9</accession>
<reference evidence="3" key="1">
    <citation type="submission" date="2016-10" db="EMBL/GenBank/DDBJ databases">
        <authorList>
            <person name="Varghese N."/>
            <person name="Submissions S."/>
        </authorList>
    </citation>
    <scope>NUCLEOTIDE SEQUENCE [LARGE SCALE GENOMIC DNA]</scope>
    <source>
        <strain evidence="3">DSM 23313</strain>
    </source>
</reference>
<keyword evidence="1" id="KW-0472">Membrane</keyword>
<feature type="transmembrane region" description="Helical" evidence="1">
    <location>
        <begin position="50"/>
        <end position="75"/>
    </location>
</feature>
<keyword evidence="3" id="KW-1185">Reference proteome</keyword>
<organism evidence="2 3">
    <name type="scientific">Myroides phaeus</name>
    <dbReference type="NCBI Taxonomy" id="702745"/>
    <lineage>
        <taxon>Bacteria</taxon>
        <taxon>Pseudomonadati</taxon>
        <taxon>Bacteroidota</taxon>
        <taxon>Flavobacteriia</taxon>
        <taxon>Flavobacteriales</taxon>
        <taxon>Flavobacteriaceae</taxon>
        <taxon>Myroides</taxon>
    </lineage>
</organism>